<dbReference type="InterPro" id="IPR020845">
    <property type="entry name" value="AMP-binding_CS"/>
</dbReference>
<organism evidence="4">
    <name type="scientific">marine sediment metagenome</name>
    <dbReference type="NCBI Taxonomy" id="412755"/>
    <lineage>
        <taxon>unclassified sequences</taxon>
        <taxon>metagenomes</taxon>
        <taxon>ecological metagenomes</taxon>
    </lineage>
</organism>
<dbReference type="EMBL" id="BART01030861">
    <property type="protein sequence ID" value="GAH08075.1"/>
    <property type="molecule type" value="Genomic_DNA"/>
</dbReference>
<sequence length="259" mass="28981">LKTIIYTPTKLFPDYSLPEMKEVTGAYLLEDLIEKYEPKPPKVDINPIEDLALLPFTGGTTGVPKGTMQTHYNITTNVIQTLQWMMHPLRSAVKGKASLVICVPIFHQYGHWAVHSCISWGIRMFLMDPRDIDKMIEIIKKYRPFMIIGVPTHFMLFLTKDIQRLPVFFFSAAAALPEEVAKKFEKKIGVPMGEGYGATETTGGTHLNLTALSKVTGFVSKVKRSIGIPVPDTEVKIVNHETGEEVPIGETGEIWIRGP</sequence>
<gene>
    <name evidence="4" type="ORF">S01H4_53755</name>
</gene>
<dbReference type="AlphaFoldDB" id="X1DIH1"/>
<evidence type="ECO:0000259" key="3">
    <source>
        <dbReference type="Pfam" id="PF00501"/>
    </source>
</evidence>
<dbReference type="Pfam" id="PF00501">
    <property type="entry name" value="AMP-binding"/>
    <property type="match status" value="1"/>
</dbReference>
<dbReference type="GO" id="GO:0016405">
    <property type="term" value="F:CoA-ligase activity"/>
    <property type="evidence" value="ECO:0007669"/>
    <property type="project" value="TreeGrafter"/>
</dbReference>
<proteinExistence type="inferred from homology"/>
<comment type="similarity">
    <text evidence="1">Belongs to the ATP-dependent AMP-binding enzyme family.</text>
</comment>
<dbReference type="Gene3D" id="3.40.50.980">
    <property type="match status" value="2"/>
</dbReference>
<dbReference type="InterPro" id="IPR000873">
    <property type="entry name" value="AMP-dep_synth/lig_dom"/>
</dbReference>
<reference evidence="4" key="1">
    <citation type="journal article" date="2014" name="Front. Microbiol.">
        <title>High frequency of phylogenetically diverse reductive dehalogenase-homologous genes in deep subseafloor sedimentary metagenomes.</title>
        <authorList>
            <person name="Kawai M."/>
            <person name="Futagami T."/>
            <person name="Toyoda A."/>
            <person name="Takaki Y."/>
            <person name="Nishi S."/>
            <person name="Hori S."/>
            <person name="Arai W."/>
            <person name="Tsubouchi T."/>
            <person name="Morono Y."/>
            <person name="Uchiyama I."/>
            <person name="Ito T."/>
            <person name="Fujiyama A."/>
            <person name="Inagaki F."/>
            <person name="Takami H."/>
        </authorList>
    </citation>
    <scope>NUCLEOTIDE SEQUENCE</scope>
    <source>
        <strain evidence="4">Expedition CK06-06</strain>
    </source>
</reference>
<keyword evidence="2" id="KW-0436">Ligase</keyword>
<evidence type="ECO:0000256" key="1">
    <source>
        <dbReference type="ARBA" id="ARBA00006432"/>
    </source>
</evidence>
<feature type="non-terminal residue" evidence="4">
    <location>
        <position position="1"/>
    </location>
</feature>
<accession>X1DIH1</accession>
<dbReference type="PANTHER" id="PTHR24096:SF149">
    <property type="entry name" value="AMP-BINDING DOMAIN-CONTAINING PROTEIN-RELATED"/>
    <property type="match status" value="1"/>
</dbReference>
<name>X1DIH1_9ZZZZ</name>
<feature type="non-terminal residue" evidence="4">
    <location>
        <position position="259"/>
    </location>
</feature>
<dbReference type="Gene3D" id="2.30.38.10">
    <property type="entry name" value="Luciferase, Domain 3"/>
    <property type="match status" value="1"/>
</dbReference>
<dbReference type="PROSITE" id="PS00455">
    <property type="entry name" value="AMP_BINDING"/>
    <property type="match status" value="1"/>
</dbReference>
<comment type="caution">
    <text evidence="4">The sequence shown here is derived from an EMBL/GenBank/DDBJ whole genome shotgun (WGS) entry which is preliminary data.</text>
</comment>
<feature type="domain" description="AMP-dependent synthetase/ligase" evidence="3">
    <location>
        <begin position="39"/>
        <end position="259"/>
    </location>
</feature>
<dbReference type="SUPFAM" id="SSF56801">
    <property type="entry name" value="Acetyl-CoA synthetase-like"/>
    <property type="match status" value="1"/>
</dbReference>
<dbReference type="PANTHER" id="PTHR24096">
    <property type="entry name" value="LONG-CHAIN-FATTY-ACID--COA LIGASE"/>
    <property type="match status" value="1"/>
</dbReference>
<protein>
    <recommendedName>
        <fullName evidence="3">AMP-dependent synthetase/ligase domain-containing protein</fullName>
    </recommendedName>
</protein>
<evidence type="ECO:0000313" key="4">
    <source>
        <dbReference type="EMBL" id="GAH08075.1"/>
    </source>
</evidence>
<evidence type="ECO:0000256" key="2">
    <source>
        <dbReference type="ARBA" id="ARBA00022598"/>
    </source>
</evidence>